<proteinExistence type="predicted"/>
<sequence length="200" mass="23036">MIKKIKRKKCLAKYPIFPQRNYNGEIEDYDYFYPETFANYILTITSKTNKKHVKALGEELNHLLKGLKSDCFIFLGDEKLAWRFREGKYKNFKKGMQFLENEGIGKDFKGGLIINKQNLPQFIKHLADLVGTNGIVQYVYFTDESQSVLGSICKEGNLHISTMNEESDDALKKVVLSTKFEFLNGKCYNQFSNKGGRPTS</sequence>
<comment type="caution">
    <text evidence="1">The sequence shown here is derived from an EMBL/GenBank/DDBJ whole genome shotgun (WGS) entry which is preliminary data.</text>
</comment>
<dbReference type="AlphaFoldDB" id="A0A0T5VGQ9"/>
<evidence type="ECO:0000313" key="1">
    <source>
        <dbReference type="EMBL" id="KRT13021.1"/>
    </source>
</evidence>
<name>A0A0T5VGQ9_9SPHI</name>
<dbReference type="RefSeq" id="WP_057935302.1">
    <property type="nucleotide sequence ID" value="NZ_LMZQ01000072.1"/>
</dbReference>
<keyword evidence="2" id="KW-1185">Reference proteome</keyword>
<dbReference type="EMBL" id="LMZQ01000072">
    <property type="protein sequence ID" value="KRT13021.1"/>
    <property type="molecule type" value="Genomic_DNA"/>
</dbReference>
<dbReference type="OrthoDB" id="1923405at2"/>
<reference evidence="1 2" key="1">
    <citation type="submission" date="2015-11" db="EMBL/GenBank/DDBJ databases">
        <title>Sequence of Pedobacter ginsenosidimutans.</title>
        <authorList>
            <person name="Carson E."/>
            <person name="Keyser V."/>
            <person name="Newman J."/>
            <person name="Miller J."/>
        </authorList>
    </citation>
    <scope>NUCLEOTIDE SEQUENCE [LARGE SCALE GENOMIC DNA]</scope>
    <source>
        <strain evidence="1 2">KACC 14530</strain>
    </source>
</reference>
<dbReference type="Proteomes" id="UP000051950">
    <property type="component" value="Unassembled WGS sequence"/>
</dbReference>
<protein>
    <submittedName>
        <fullName evidence="1">Uncharacterized protein</fullName>
    </submittedName>
</protein>
<evidence type="ECO:0000313" key="2">
    <source>
        <dbReference type="Proteomes" id="UP000051950"/>
    </source>
</evidence>
<accession>A0A0T5VGQ9</accession>
<organism evidence="1 2">
    <name type="scientific">Pedobacter ginsenosidimutans</name>
    <dbReference type="NCBI Taxonomy" id="687842"/>
    <lineage>
        <taxon>Bacteria</taxon>
        <taxon>Pseudomonadati</taxon>
        <taxon>Bacteroidota</taxon>
        <taxon>Sphingobacteriia</taxon>
        <taxon>Sphingobacteriales</taxon>
        <taxon>Sphingobacteriaceae</taxon>
        <taxon>Pedobacter</taxon>
    </lineage>
</organism>
<gene>
    <name evidence="1" type="ORF">ASU31_26820</name>
</gene>